<sequence>MLTKSFAAPLAYAALAAAQSSAPSFTASVAPAAETVAADATPANAQLFDVETVQLTENVISQLQSDPDTAEYASLFEFEDTENSTLSERSRRARRSLRCKTMPGDFLYPSKLVWGLFDLLLGGALEKIVPIGSVCYQDTEYNNYDAERCAYITEHFDAEEIYYEDNGALMNPLYYGMTCPIPGTGNSTTSTCTQGGYSEYAVKISNVAQIQLAVNLARTLNLRLVVRNTGHDYIGRSVGKGALSIWTHGLKDIEYIKNWRGPTYSGPVFKAGAGVQGFELLQAADKYGVSAVAGICPTVGVTGGYSTGGGHSPLMGLFGVGADQIVALEVVLASGRFVTVTPTVNSDLYWAMLGGGGGTFGIITSVILKVHPKIPVTVTTWNIMSQGISVDTFWEAFRFYFDNFPTYNKARTYSYFQLMKLAPGMYMWGMNPFFSVNKTIEETDAMLKPFYDKCEELGIQLSVNNTYYESFYPAYQAGFGWQNYFVGGAGATPGNRLIPTENWASEESRNETFAAVQEAVENAFMLNMYHQHAADEFNTGINSVNPAFRNLQSQIVAINSITDLTAAGWKAGVAQLNEKVMAPLRNVSPNGGAYGNEADIGEPDWQQSFWGANYPRLQAIKRKYDPTDLFYVYHGVGSERWSIDDGGIIGVQSTNGPLCRV</sequence>
<evidence type="ECO:0000256" key="5">
    <source>
        <dbReference type="ARBA" id="ARBA00023002"/>
    </source>
</evidence>
<comment type="similarity">
    <text evidence="2">Belongs to the oxygen-dependent FAD-linked oxidoreductase family.</text>
</comment>
<dbReference type="InterPro" id="IPR036318">
    <property type="entry name" value="FAD-bd_PCMH-like_sf"/>
</dbReference>
<name>A0A2T2NHF6_CORCC</name>
<keyword evidence="9" id="KW-1185">Reference proteome</keyword>
<dbReference type="GO" id="GO:0071949">
    <property type="term" value="F:FAD binding"/>
    <property type="evidence" value="ECO:0007669"/>
    <property type="project" value="InterPro"/>
</dbReference>
<dbReference type="STRING" id="1448308.A0A2T2NHF6"/>
<evidence type="ECO:0000256" key="4">
    <source>
        <dbReference type="ARBA" id="ARBA00022827"/>
    </source>
</evidence>
<dbReference type="InterPro" id="IPR016169">
    <property type="entry name" value="FAD-bd_PCMH_sub2"/>
</dbReference>
<organism evidence="8 9">
    <name type="scientific">Corynespora cassiicola Philippines</name>
    <dbReference type="NCBI Taxonomy" id="1448308"/>
    <lineage>
        <taxon>Eukaryota</taxon>
        <taxon>Fungi</taxon>
        <taxon>Dikarya</taxon>
        <taxon>Ascomycota</taxon>
        <taxon>Pezizomycotina</taxon>
        <taxon>Dothideomycetes</taxon>
        <taxon>Pleosporomycetidae</taxon>
        <taxon>Pleosporales</taxon>
        <taxon>Corynesporascaceae</taxon>
        <taxon>Corynespora</taxon>
    </lineage>
</organism>
<gene>
    <name evidence="8" type="ORF">BS50DRAFT_81770</name>
</gene>
<dbReference type="Pfam" id="PF01565">
    <property type="entry name" value="FAD_binding_4"/>
    <property type="match status" value="1"/>
</dbReference>
<feature type="signal peptide" evidence="6">
    <location>
        <begin position="1"/>
        <end position="18"/>
    </location>
</feature>
<comment type="cofactor">
    <cofactor evidence="1">
        <name>FAD</name>
        <dbReference type="ChEBI" id="CHEBI:57692"/>
    </cofactor>
</comment>
<protein>
    <submittedName>
        <fullName evidence="8">FAD binding domain-containing protein</fullName>
    </submittedName>
</protein>
<dbReference type="Proteomes" id="UP000240883">
    <property type="component" value="Unassembled WGS sequence"/>
</dbReference>
<evidence type="ECO:0000256" key="2">
    <source>
        <dbReference type="ARBA" id="ARBA00005466"/>
    </source>
</evidence>
<evidence type="ECO:0000259" key="7">
    <source>
        <dbReference type="PROSITE" id="PS51387"/>
    </source>
</evidence>
<dbReference type="InterPro" id="IPR012951">
    <property type="entry name" value="BBE"/>
</dbReference>
<dbReference type="GO" id="GO:0016491">
    <property type="term" value="F:oxidoreductase activity"/>
    <property type="evidence" value="ECO:0007669"/>
    <property type="project" value="UniProtKB-KW"/>
</dbReference>
<dbReference type="SUPFAM" id="SSF56176">
    <property type="entry name" value="FAD-binding/transporter-associated domain-like"/>
    <property type="match status" value="1"/>
</dbReference>
<keyword evidence="4" id="KW-0274">FAD</keyword>
<dbReference type="InterPro" id="IPR050416">
    <property type="entry name" value="FAD-linked_Oxidoreductase"/>
</dbReference>
<dbReference type="Pfam" id="PF08031">
    <property type="entry name" value="BBE"/>
    <property type="match status" value="1"/>
</dbReference>
<feature type="chain" id="PRO_5015616638" evidence="6">
    <location>
        <begin position="19"/>
        <end position="661"/>
    </location>
</feature>
<dbReference type="AlphaFoldDB" id="A0A2T2NHF6"/>
<evidence type="ECO:0000256" key="1">
    <source>
        <dbReference type="ARBA" id="ARBA00001974"/>
    </source>
</evidence>
<feature type="domain" description="FAD-binding PCMH-type" evidence="7">
    <location>
        <begin position="193"/>
        <end position="373"/>
    </location>
</feature>
<dbReference type="PANTHER" id="PTHR42973">
    <property type="entry name" value="BINDING OXIDOREDUCTASE, PUTATIVE (AFU_ORTHOLOGUE AFUA_1G17690)-RELATED"/>
    <property type="match status" value="1"/>
</dbReference>
<dbReference type="OrthoDB" id="9983560at2759"/>
<keyword evidence="5" id="KW-0560">Oxidoreductase</keyword>
<dbReference type="InterPro" id="IPR006094">
    <property type="entry name" value="Oxid_FAD_bind_N"/>
</dbReference>
<evidence type="ECO:0000256" key="6">
    <source>
        <dbReference type="SAM" id="SignalP"/>
    </source>
</evidence>
<accession>A0A2T2NHF6</accession>
<reference evidence="8 9" key="1">
    <citation type="journal article" date="2018" name="Front. Microbiol.">
        <title>Genome-Wide Analysis of Corynespora cassiicola Leaf Fall Disease Putative Effectors.</title>
        <authorList>
            <person name="Lopez D."/>
            <person name="Ribeiro S."/>
            <person name="Label P."/>
            <person name="Fumanal B."/>
            <person name="Venisse J.S."/>
            <person name="Kohler A."/>
            <person name="de Oliveira R.R."/>
            <person name="Labutti K."/>
            <person name="Lipzen A."/>
            <person name="Lail K."/>
            <person name="Bauer D."/>
            <person name="Ohm R.A."/>
            <person name="Barry K.W."/>
            <person name="Spatafora J."/>
            <person name="Grigoriev I.V."/>
            <person name="Martin F.M."/>
            <person name="Pujade-Renaud V."/>
        </authorList>
    </citation>
    <scope>NUCLEOTIDE SEQUENCE [LARGE SCALE GENOMIC DNA]</scope>
    <source>
        <strain evidence="8 9">Philippines</strain>
    </source>
</reference>
<dbReference type="PANTHER" id="PTHR42973:SF39">
    <property type="entry name" value="FAD-BINDING PCMH-TYPE DOMAIN-CONTAINING PROTEIN"/>
    <property type="match status" value="1"/>
</dbReference>
<evidence type="ECO:0000313" key="9">
    <source>
        <dbReference type="Proteomes" id="UP000240883"/>
    </source>
</evidence>
<proteinExistence type="inferred from homology"/>
<dbReference type="EMBL" id="KZ678138">
    <property type="protein sequence ID" value="PSN64799.1"/>
    <property type="molecule type" value="Genomic_DNA"/>
</dbReference>
<evidence type="ECO:0000256" key="3">
    <source>
        <dbReference type="ARBA" id="ARBA00022630"/>
    </source>
</evidence>
<dbReference type="Gene3D" id="3.30.465.10">
    <property type="match status" value="2"/>
</dbReference>
<keyword evidence="3" id="KW-0285">Flavoprotein</keyword>
<dbReference type="PROSITE" id="PS51387">
    <property type="entry name" value="FAD_PCMH"/>
    <property type="match status" value="1"/>
</dbReference>
<evidence type="ECO:0000313" key="8">
    <source>
        <dbReference type="EMBL" id="PSN64799.1"/>
    </source>
</evidence>
<keyword evidence="6" id="KW-0732">Signal</keyword>
<dbReference type="InterPro" id="IPR016166">
    <property type="entry name" value="FAD-bd_PCMH"/>
</dbReference>